<reference evidence="6 7" key="1">
    <citation type="submission" date="2019-11" db="EMBL/GenBank/DDBJ databases">
        <title>Whole genome sequence of Oryza granulata.</title>
        <authorList>
            <person name="Li W."/>
        </authorList>
    </citation>
    <scope>NUCLEOTIDE SEQUENCE [LARGE SCALE GENOMIC DNA]</scope>
    <source>
        <strain evidence="7">cv. Menghai</strain>
        <tissue evidence="6">Leaf</tissue>
    </source>
</reference>
<dbReference type="InterPro" id="IPR014977">
    <property type="entry name" value="WRC_dom"/>
</dbReference>
<evidence type="ECO:0000313" key="6">
    <source>
        <dbReference type="EMBL" id="KAF0898815.1"/>
    </source>
</evidence>
<dbReference type="EMBL" id="SPHZ02000009">
    <property type="protein sequence ID" value="KAF0898815.1"/>
    <property type="molecule type" value="Genomic_DNA"/>
</dbReference>
<feature type="compositionally biased region" description="Basic residues" evidence="4">
    <location>
        <begin position="169"/>
        <end position="181"/>
    </location>
</feature>
<evidence type="ECO:0000256" key="2">
    <source>
        <dbReference type="PROSITE-ProRule" id="PRU01002"/>
    </source>
</evidence>
<comment type="similarity">
    <text evidence="3">Belongs to the GRF family.</text>
</comment>
<accession>A0A6G1CDW8</accession>
<dbReference type="Proteomes" id="UP000479710">
    <property type="component" value="Unassembled WGS sequence"/>
</dbReference>
<comment type="function">
    <text evidence="3">Transcription activator.</text>
</comment>
<comment type="subcellular location">
    <subcellularLocation>
        <location evidence="3">Nucleus</location>
    </subcellularLocation>
</comment>
<comment type="domain">
    <text evidence="3">The QLQ domain and WRC domain may be involved in protein-protein interaction and DNA-binding, respectively.</text>
</comment>
<name>A0A6G1CDW8_9ORYZ</name>
<sequence>MRIRKRTPVRAASPGPSPPSPPPPQKVRAGHVSISPFDLFLGWGRCLLPSRPGVPIGLGNRANGVRGGRSRSILRRSPAAVGVQERPPGVQGEEEEEDKRGSLVVGGREEDDLVLVASKNSLPSRTDAPKPPDAGDSGRCSRNDGKRWRCKCTAVPGYVFCERHIAWSTRKRKPSRPKKKSQSSILDPPAKEEPAAAAAVAEDDDNDDVEEEEAKNQVANLRCNGDGFYYDGGLQQGGSKRAKSSGAGPA</sequence>
<dbReference type="PANTHER" id="PTHR31602">
    <property type="entry name" value="GROWTH-REGULATING FACTOR 5"/>
    <property type="match status" value="1"/>
</dbReference>
<evidence type="ECO:0000256" key="3">
    <source>
        <dbReference type="RuleBase" id="RU367127"/>
    </source>
</evidence>
<protein>
    <recommendedName>
        <fullName evidence="3">Growth-regulating factor</fullName>
    </recommendedName>
</protein>
<evidence type="ECO:0000313" key="7">
    <source>
        <dbReference type="Proteomes" id="UP000479710"/>
    </source>
</evidence>
<keyword evidence="3" id="KW-0804">Transcription</keyword>
<dbReference type="PANTHER" id="PTHR31602:SF8">
    <property type="entry name" value="GROWTH-REGULATING FACTOR 5"/>
    <property type="match status" value="1"/>
</dbReference>
<organism evidence="6 7">
    <name type="scientific">Oryza meyeriana var. granulata</name>
    <dbReference type="NCBI Taxonomy" id="110450"/>
    <lineage>
        <taxon>Eukaryota</taxon>
        <taxon>Viridiplantae</taxon>
        <taxon>Streptophyta</taxon>
        <taxon>Embryophyta</taxon>
        <taxon>Tracheophyta</taxon>
        <taxon>Spermatophyta</taxon>
        <taxon>Magnoliopsida</taxon>
        <taxon>Liliopsida</taxon>
        <taxon>Poales</taxon>
        <taxon>Poaceae</taxon>
        <taxon>BOP clade</taxon>
        <taxon>Oryzoideae</taxon>
        <taxon>Oryzeae</taxon>
        <taxon>Oryzinae</taxon>
        <taxon>Oryza</taxon>
        <taxon>Oryza meyeriana</taxon>
    </lineage>
</organism>
<feature type="domain" description="WRC" evidence="5">
    <location>
        <begin position="134"/>
        <end position="181"/>
    </location>
</feature>
<feature type="compositionally biased region" description="Pro residues" evidence="4">
    <location>
        <begin position="15"/>
        <end position="25"/>
    </location>
</feature>
<evidence type="ECO:0000256" key="4">
    <source>
        <dbReference type="SAM" id="MobiDB-lite"/>
    </source>
</evidence>
<comment type="caution">
    <text evidence="2">Lacks conserved residue(s) required for the propagation of feature annotation.</text>
</comment>
<feature type="compositionally biased region" description="Acidic residues" evidence="4">
    <location>
        <begin position="201"/>
        <end position="213"/>
    </location>
</feature>
<dbReference type="InterPro" id="IPR031137">
    <property type="entry name" value="GRF"/>
</dbReference>
<evidence type="ECO:0000256" key="1">
    <source>
        <dbReference type="ARBA" id="ARBA00023242"/>
    </source>
</evidence>
<dbReference type="GO" id="GO:0005524">
    <property type="term" value="F:ATP binding"/>
    <property type="evidence" value="ECO:0007669"/>
    <property type="project" value="UniProtKB-UniRule"/>
</dbReference>
<keyword evidence="1 3" id="KW-0539">Nucleus</keyword>
<dbReference type="PROSITE" id="PS51667">
    <property type="entry name" value="WRC"/>
    <property type="match status" value="1"/>
</dbReference>
<dbReference type="AlphaFoldDB" id="A0A6G1CDW8"/>
<dbReference type="OrthoDB" id="696422at2759"/>
<dbReference type="Pfam" id="PF08879">
    <property type="entry name" value="WRC"/>
    <property type="match status" value="1"/>
</dbReference>
<dbReference type="GO" id="GO:0032502">
    <property type="term" value="P:developmental process"/>
    <property type="evidence" value="ECO:0007669"/>
    <property type="project" value="InterPro"/>
</dbReference>
<dbReference type="GO" id="GO:0006351">
    <property type="term" value="P:DNA-templated transcription"/>
    <property type="evidence" value="ECO:0007669"/>
    <property type="project" value="UniProtKB-UniRule"/>
</dbReference>
<proteinExistence type="inferred from homology"/>
<feature type="region of interest" description="Disordered" evidence="4">
    <location>
        <begin position="1"/>
        <end position="30"/>
    </location>
</feature>
<dbReference type="GO" id="GO:0005634">
    <property type="term" value="C:nucleus"/>
    <property type="evidence" value="ECO:0007669"/>
    <property type="project" value="UniProtKB-SubCell"/>
</dbReference>
<evidence type="ECO:0000259" key="5">
    <source>
        <dbReference type="PROSITE" id="PS51667"/>
    </source>
</evidence>
<keyword evidence="3" id="KW-0010">Activator</keyword>
<feature type="region of interest" description="Disordered" evidence="4">
    <location>
        <begin position="52"/>
        <end position="145"/>
    </location>
</feature>
<keyword evidence="3" id="KW-0805">Transcription regulation</keyword>
<comment type="caution">
    <text evidence="6">The sequence shown here is derived from an EMBL/GenBank/DDBJ whole genome shotgun (WGS) entry which is preliminary data.</text>
</comment>
<feature type="region of interest" description="Disordered" evidence="4">
    <location>
        <begin position="169"/>
        <end position="215"/>
    </location>
</feature>
<keyword evidence="7" id="KW-1185">Reference proteome</keyword>
<gene>
    <name evidence="6" type="ORF">E2562_011888</name>
</gene>